<dbReference type="GO" id="GO:0008782">
    <property type="term" value="F:adenosylhomocysteine nucleosidase activity"/>
    <property type="evidence" value="ECO:0007669"/>
    <property type="project" value="TreeGrafter"/>
</dbReference>
<dbReference type="Proteomes" id="UP001200537">
    <property type="component" value="Unassembled WGS sequence"/>
</dbReference>
<organism evidence="2 3">
    <name type="scientific">Varibaculum cambriense</name>
    <dbReference type="NCBI Taxonomy" id="184870"/>
    <lineage>
        <taxon>Bacteria</taxon>
        <taxon>Bacillati</taxon>
        <taxon>Actinomycetota</taxon>
        <taxon>Actinomycetes</taxon>
        <taxon>Actinomycetales</taxon>
        <taxon>Actinomycetaceae</taxon>
        <taxon>Varibaculum</taxon>
    </lineage>
</organism>
<dbReference type="GO" id="GO:0008930">
    <property type="term" value="F:methylthioadenosine nucleosidase activity"/>
    <property type="evidence" value="ECO:0007669"/>
    <property type="project" value="TreeGrafter"/>
</dbReference>
<name>A0AAJ1EX71_9ACTO</name>
<dbReference type="Gene3D" id="3.40.50.1580">
    <property type="entry name" value="Nucleoside phosphorylase domain"/>
    <property type="match status" value="1"/>
</dbReference>
<dbReference type="InterPro" id="IPR035994">
    <property type="entry name" value="Nucleoside_phosphorylase_sf"/>
</dbReference>
<gene>
    <name evidence="2" type="ORF">L0M99_01410</name>
</gene>
<dbReference type="Pfam" id="PF01048">
    <property type="entry name" value="PNP_UDP_1"/>
    <property type="match status" value="1"/>
</dbReference>
<dbReference type="RefSeq" id="WP_024059433.1">
    <property type="nucleotide sequence ID" value="NZ_JAGZVZ010000004.1"/>
</dbReference>
<evidence type="ECO:0000313" key="3">
    <source>
        <dbReference type="Proteomes" id="UP001200537"/>
    </source>
</evidence>
<dbReference type="GO" id="GO:0019284">
    <property type="term" value="P:L-methionine salvage from S-adenosylmethionine"/>
    <property type="evidence" value="ECO:0007669"/>
    <property type="project" value="TreeGrafter"/>
</dbReference>
<dbReference type="CDD" id="cd09008">
    <property type="entry name" value="MTAN"/>
    <property type="match status" value="1"/>
</dbReference>
<evidence type="ECO:0000259" key="1">
    <source>
        <dbReference type="Pfam" id="PF01048"/>
    </source>
</evidence>
<reference evidence="2" key="1">
    <citation type="submission" date="2022-01" db="EMBL/GenBank/DDBJ databases">
        <title>Collection of gut derived symbiotic bacterial strains cultured from healthy donors.</title>
        <authorList>
            <person name="Lin H."/>
            <person name="Kohout C."/>
            <person name="Waligurski E."/>
            <person name="Pamer E.G."/>
        </authorList>
    </citation>
    <scope>NUCLEOTIDE SEQUENCE</scope>
    <source>
        <strain evidence="2">DFI.7.46</strain>
    </source>
</reference>
<dbReference type="EMBL" id="JAKNHJ010000002">
    <property type="protein sequence ID" value="MCG4617155.1"/>
    <property type="molecule type" value="Genomic_DNA"/>
</dbReference>
<dbReference type="InterPro" id="IPR000845">
    <property type="entry name" value="Nucleoside_phosphorylase_d"/>
</dbReference>
<comment type="caution">
    <text evidence="2">The sequence shown here is derived from an EMBL/GenBank/DDBJ whole genome shotgun (WGS) entry which is preliminary data.</text>
</comment>
<dbReference type="GO" id="GO:0005829">
    <property type="term" value="C:cytosol"/>
    <property type="evidence" value="ECO:0007669"/>
    <property type="project" value="TreeGrafter"/>
</dbReference>
<accession>A0AAJ1EX71</accession>
<dbReference type="GO" id="GO:0009116">
    <property type="term" value="P:nucleoside metabolic process"/>
    <property type="evidence" value="ECO:0007669"/>
    <property type="project" value="InterPro"/>
</dbReference>
<dbReference type="PANTHER" id="PTHR46832:SF1">
    <property type="entry name" value="5'-METHYLTHIOADENOSINE_S-ADENOSYLHOMOCYSTEINE NUCLEOSIDASE"/>
    <property type="match status" value="1"/>
</dbReference>
<dbReference type="AlphaFoldDB" id="A0AAJ1EX71"/>
<dbReference type="SUPFAM" id="SSF53167">
    <property type="entry name" value="Purine and uridine phosphorylases"/>
    <property type="match status" value="1"/>
</dbReference>
<proteinExistence type="predicted"/>
<sequence length="285" mass="29709">MNSCDTVIICAELTELAPFVNRTWLQECLAHRFEDSCQPPDPEKVFPTPGKELSGLRFYSLDLPEIPGKTLGVQSGVGMVNAARTTAIAIEVLGARQVLYSGTAGGLAKDSQVGEVVFGDNYVFHSADATAFGYQRGQLPGMPPSYAGNERLLASARSLLTASDKKDSSTATGAVTFKNPIFTAETELAGALEEIPARCGTIATGDSFITDSNVNAVRSAFPTALAAEMESAAAAQVAFLSQVPFLAVRCISDLCSPEGQDVYHGNAAVCGAIAAAATICLLSAC</sequence>
<feature type="domain" description="Nucleoside phosphorylase" evidence="1">
    <location>
        <begin position="73"/>
        <end position="259"/>
    </location>
</feature>
<dbReference type="PANTHER" id="PTHR46832">
    <property type="entry name" value="5'-METHYLTHIOADENOSINE/S-ADENOSYLHOMOCYSTEINE NUCLEOSIDASE"/>
    <property type="match status" value="1"/>
</dbReference>
<protein>
    <submittedName>
        <fullName evidence="2">5'-methylthioadenosine/S-adenosylhomocysteine nucleosidase</fullName>
    </submittedName>
</protein>
<evidence type="ECO:0000313" key="2">
    <source>
        <dbReference type="EMBL" id="MCG4617155.1"/>
    </source>
</evidence>